<dbReference type="SMART" id="SM00347">
    <property type="entry name" value="HTH_MARR"/>
    <property type="match status" value="1"/>
</dbReference>
<evidence type="ECO:0000313" key="3">
    <source>
        <dbReference type="Proteomes" id="UP000657421"/>
    </source>
</evidence>
<dbReference type="Gene3D" id="1.10.10.10">
    <property type="entry name" value="Winged helix-like DNA-binding domain superfamily/Winged helix DNA-binding domain"/>
    <property type="match status" value="1"/>
</dbReference>
<dbReference type="Proteomes" id="UP000657421">
    <property type="component" value="Unassembled WGS sequence"/>
</dbReference>
<dbReference type="EMBL" id="JACRSZ010000006">
    <property type="protein sequence ID" value="MBC8572895.1"/>
    <property type="molecule type" value="Genomic_DNA"/>
</dbReference>
<reference evidence="2 3" key="1">
    <citation type="submission" date="2020-08" db="EMBL/GenBank/DDBJ databases">
        <title>Genome public.</title>
        <authorList>
            <person name="Liu C."/>
            <person name="Sun Q."/>
        </authorList>
    </citation>
    <scope>NUCLEOTIDE SEQUENCE [LARGE SCALE GENOMIC DNA]</scope>
    <source>
        <strain evidence="2 3">NSJ-46</strain>
    </source>
</reference>
<comment type="caution">
    <text evidence="2">The sequence shown here is derived from an EMBL/GenBank/DDBJ whole genome shotgun (WGS) entry which is preliminary data.</text>
</comment>
<dbReference type="RefSeq" id="WP_249307923.1">
    <property type="nucleotide sequence ID" value="NZ_JACRSZ010000006.1"/>
</dbReference>
<protein>
    <submittedName>
        <fullName evidence="2">Winged helix-turn-helix transcriptional regulator</fullName>
    </submittedName>
</protein>
<dbReference type="InterPro" id="IPR000835">
    <property type="entry name" value="HTH_MarR-typ"/>
</dbReference>
<dbReference type="InterPro" id="IPR036390">
    <property type="entry name" value="WH_DNA-bd_sf"/>
</dbReference>
<proteinExistence type="predicted"/>
<name>A0ABR7N923_9FIRM</name>
<feature type="domain" description="HTH marR-type" evidence="1">
    <location>
        <begin position="27"/>
        <end position="126"/>
    </location>
</feature>
<dbReference type="SUPFAM" id="SSF46785">
    <property type="entry name" value="Winged helix' DNA-binding domain"/>
    <property type="match status" value="1"/>
</dbReference>
<sequence>MHTHIKISADLARYNHINKKLIDMYHDASQRAGMSSSMFDILYSIVEMGDGCRQKDICQACYIPKQTVHSSIRKMAEDGYLTLESGRGREKLIYLTEKGKIITEENILPIIEAENKVFLQMGEQQSLIFLNLLEEYMTRLDKTMKDLPSNRKEHV</sequence>
<dbReference type="Pfam" id="PF12802">
    <property type="entry name" value="MarR_2"/>
    <property type="match status" value="1"/>
</dbReference>
<evidence type="ECO:0000259" key="1">
    <source>
        <dbReference type="SMART" id="SM00347"/>
    </source>
</evidence>
<evidence type="ECO:0000313" key="2">
    <source>
        <dbReference type="EMBL" id="MBC8572895.1"/>
    </source>
</evidence>
<accession>A0ABR7N923</accession>
<gene>
    <name evidence="2" type="ORF">H8716_07345</name>
</gene>
<dbReference type="InterPro" id="IPR036388">
    <property type="entry name" value="WH-like_DNA-bd_sf"/>
</dbReference>
<organism evidence="2 3">
    <name type="scientific">Jingyaoa shaoxingensis</name>
    <dbReference type="NCBI Taxonomy" id="2763671"/>
    <lineage>
        <taxon>Bacteria</taxon>
        <taxon>Bacillati</taxon>
        <taxon>Bacillota</taxon>
        <taxon>Clostridia</taxon>
        <taxon>Lachnospirales</taxon>
        <taxon>Lachnospiraceae</taxon>
        <taxon>Jingyaoa</taxon>
    </lineage>
</organism>
<keyword evidence="3" id="KW-1185">Reference proteome</keyword>